<dbReference type="SUPFAM" id="SSF144232">
    <property type="entry name" value="HIT/MYND zinc finger-like"/>
    <property type="match status" value="1"/>
</dbReference>
<dbReference type="OrthoDB" id="5282002at2759"/>
<dbReference type="Gene3D" id="6.10.140.2220">
    <property type="match status" value="1"/>
</dbReference>
<gene>
    <name evidence="6" type="ORF">XA68_16257</name>
</gene>
<evidence type="ECO:0000256" key="2">
    <source>
        <dbReference type="ARBA" id="ARBA00022771"/>
    </source>
</evidence>
<dbReference type="EMBL" id="LAZP02000543">
    <property type="protein sequence ID" value="PFH56608.1"/>
    <property type="molecule type" value="Genomic_DNA"/>
</dbReference>
<dbReference type="AlphaFoldDB" id="A0A2A9P5J3"/>
<keyword evidence="2 4" id="KW-0863">Zinc-finger</keyword>
<evidence type="ECO:0000259" key="5">
    <source>
        <dbReference type="PROSITE" id="PS50865"/>
    </source>
</evidence>
<keyword evidence="1" id="KW-0479">Metal-binding</keyword>
<sequence length="577" mass="65825">MAEIPLLPAACAHWTRQGFWCKNPGTKTCSNCKLVVYCGVSCQRAHWPEHRKQCKSAMAKQSWRPAWDCEFRRPAWAGDAAADTRHNPLGGRKHLWGNTPAIDMLQLEKNEGLDYQKDLSLLLAGESSGDLRHVVKTLSDVPETIHQQLHVVVNDGDFDVVARNVILLLLAFDGFRDEASSVASIIEAIIHVWYSAFIPQTVFSRLQQRVKPLIDDVCSRLASENPDLVIRKSWEASNGASLNLVLRQEDWFRLRQFVNLPDGLTKEEASRIRAAVTLAPERADYRDRWNYKEATPFMRIAKQRFREDGLLLPFGHPRLGFDIPNPTLFQSKTWTLHDQADPTGGWTISAVGQRSWPAPGDWYGKLVAHLTMLLDKFITKLGKNFVCFQLFHTDARMLPLFLGARKYCRIEVSDMFDGGGFVGIHQTLSTLSPYLQHPKVNPHATLITVFINAVKEMSLLENPAGEVPNVNILSRLLPRPSMLSLAFNDSADLTRLWDARFLVTNVERLFQSYMAVCRFDTISAEVRVEMKADNTIVEKWPTRFNFRPGQNGNVDEFRLRLGSIFTHLERYVEWKRR</sequence>
<evidence type="ECO:0000256" key="3">
    <source>
        <dbReference type="ARBA" id="ARBA00022833"/>
    </source>
</evidence>
<dbReference type="PROSITE" id="PS50865">
    <property type="entry name" value="ZF_MYND_2"/>
    <property type="match status" value="1"/>
</dbReference>
<dbReference type="InterPro" id="IPR027974">
    <property type="entry name" value="DUF4470"/>
</dbReference>
<organism evidence="6 7">
    <name type="scientific">Ophiocordyceps unilateralis</name>
    <name type="common">Zombie-ant fungus</name>
    <name type="synonym">Torrubia unilateralis</name>
    <dbReference type="NCBI Taxonomy" id="268505"/>
    <lineage>
        <taxon>Eukaryota</taxon>
        <taxon>Fungi</taxon>
        <taxon>Dikarya</taxon>
        <taxon>Ascomycota</taxon>
        <taxon>Pezizomycotina</taxon>
        <taxon>Sordariomycetes</taxon>
        <taxon>Hypocreomycetidae</taxon>
        <taxon>Hypocreales</taxon>
        <taxon>Ophiocordycipitaceae</taxon>
        <taxon>Ophiocordyceps</taxon>
    </lineage>
</organism>
<reference evidence="6 7" key="2">
    <citation type="journal article" date="2017" name="Sci. Rep.">
        <title>Ant-infecting Ophiocordyceps genomes reveal a high diversity of potential behavioral manipulation genes and a possible major role for enterotoxins.</title>
        <authorList>
            <person name="de Bekker C."/>
            <person name="Ohm R.A."/>
            <person name="Evans H.C."/>
            <person name="Brachmann A."/>
            <person name="Hughes D.P."/>
        </authorList>
    </citation>
    <scope>NUCLEOTIDE SEQUENCE [LARGE SCALE GENOMIC DNA]</scope>
    <source>
        <strain evidence="6 7">SC16a</strain>
    </source>
</reference>
<evidence type="ECO:0000313" key="7">
    <source>
        <dbReference type="Proteomes" id="UP000037136"/>
    </source>
</evidence>
<dbReference type="STRING" id="268505.A0A2A9P5J3"/>
<proteinExistence type="predicted"/>
<dbReference type="Pfam" id="PF14737">
    <property type="entry name" value="DUF4470"/>
    <property type="match status" value="1"/>
</dbReference>
<evidence type="ECO:0000313" key="6">
    <source>
        <dbReference type="EMBL" id="PFH56608.1"/>
    </source>
</evidence>
<name>A0A2A9P5J3_OPHUN</name>
<accession>A0A2A9P5J3</accession>
<comment type="caution">
    <text evidence="6">The sequence shown here is derived from an EMBL/GenBank/DDBJ whole genome shotgun (WGS) entry which is preliminary data.</text>
</comment>
<keyword evidence="3" id="KW-0862">Zinc</keyword>
<protein>
    <recommendedName>
        <fullName evidence="5">MYND-type domain-containing protein</fullName>
    </recommendedName>
</protein>
<feature type="domain" description="MYND-type" evidence="5">
    <location>
        <begin position="8"/>
        <end position="54"/>
    </location>
</feature>
<evidence type="ECO:0000256" key="1">
    <source>
        <dbReference type="ARBA" id="ARBA00022723"/>
    </source>
</evidence>
<keyword evidence="7" id="KW-1185">Reference proteome</keyword>
<dbReference type="GO" id="GO:0008270">
    <property type="term" value="F:zinc ion binding"/>
    <property type="evidence" value="ECO:0007669"/>
    <property type="project" value="UniProtKB-KW"/>
</dbReference>
<evidence type="ECO:0000256" key="4">
    <source>
        <dbReference type="PROSITE-ProRule" id="PRU00134"/>
    </source>
</evidence>
<dbReference type="InterPro" id="IPR002893">
    <property type="entry name" value="Znf_MYND"/>
</dbReference>
<reference evidence="6 7" key="1">
    <citation type="journal article" date="2015" name="BMC Genomics">
        <title>Gene expression during zombie ant biting behavior reflects the complexity underlying fungal parasitic behavioral manipulation.</title>
        <authorList>
            <person name="de Bekker C."/>
            <person name="Ohm R.A."/>
            <person name="Loreto R.G."/>
            <person name="Sebastian A."/>
            <person name="Albert I."/>
            <person name="Merrow M."/>
            <person name="Brachmann A."/>
            <person name="Hughes D.P."/>
        </authorList>
    </citation>
    <scope>NUCLEOTIDE SEQUENCE [LARGE SCALE GENOMIC DNA]</scope>
    <source>
        <strain evidence="6 7">SC16a</strain>
    </source>
</reference>
<dbReference type="Pfam" id="PF01753">
    <property type="entry name" value="zf-MYND"/>
    <property type="match status" value="1"/>
</dbReference>
<dbReference type="Proteomes" id="UP000037136">
    <property type="component" value="Unassembled WGS sequence"/>
</dbReference>